<dbReference type="GO" id="GO:1902209">
    <property type="term" value="P:negative regulation of bacterial-type flagellum assembly"/>
    <property type="evidence" value="ECO:0007669"/>
    <property type="project" value="InterPro"/>
</dbReference>
<keyword evidence="4" id="KW-0969">Cilium</keyword>
<dbReference type="GO" id="GO:0044781">
    <property type="term" value="P:bacterial-type flagellum organization"/>
    <property type="evidence" value="ECO:0007669"/>
    <property type="project" value="UniProtKB-KW"/>
</dbReference>
<evidence type="ECO:0000313" key="5">
    <source>
        <dbReference type="Proteomes" id="UP000326453"/>
    </source>
</evidence>
<dbReference type="AlphaFoldDB" id="A0AAE6NR46"/>
<protein>
    <submittedName>
        <fullName evidence="4">Flagellar biosynthesis repressor FlbT</fullName>
    </submittedName>
</protein>
<evidence type="ECO:0000256" key="1">
    <source>
        <dbReference type="ARBA" id="ARBA00022491"/>
    </source>
</evidence>
<dbReference type="GO" id="GO:0048027">
    <property type="term" value="F:mRNA 5'-UTR binding"/>
    <property type="evidence" value="ECO:0007669"/>
    <property type="project" value="InterPro"/>
</dbReference>
<dbReference type="NCBIfam" id="NF001995">
    <property type="entry name" value="PRK00794.1-1"/>
    <property type="match status" value="1"/>
</dbReference>
<keyword evidence="2" id="KW-1005">Bacterial flagellum biogenesis</keyword>
<dbReference type="GO" id="GO:0006402">
    <property type="term" value="P:mRNA catabolic process"/>
    <property type="evidence" value="ECO:0007669"/>
    <property type="project" value="InterPro"/>
</dbReference>
<keyword evidence="4" id="KW-0966">Cell projection</keyword>
<dbReference type="GeneID" id="51369268"/>
<proteinExistence type="predicted"/>
<evidence type="ECO:0000313" key="4">
    <source>
        <dbReference type="EMBL" id="QFG34956.1"/>
    </source>
</evidence>
<dbReference type="EMBL" id="CP044423">
    <property type="protein sequence ID" value="QFG34956.1"/>
    <property type="molecule type" value="Genomic_DNA"/>
</dbReference>
<dbReference type="Pfam" id="PF07378">
    <property type="entry name" value="FlbT"/>
    <property type="match status" value="1"/>
</dbReference>
<sequence length="134" mass="14656">MTGLILKLAPGERVLVNGAIIENGDRRSRISILTPKANILRLRDAIHPESVDSPVSRICYICQLVLTGDAVEGEGRRQILYGIEKLSQVFCDPDSSNLLAFASNAIIEGNYYAAFRSLRSLIARESRLMAIGAP</sequence>
<name>A0AAE6NR46_PARPN</name>
<dbReference type="RefSeq" id="WP_074991424.1">
    <property type="nucleotide sequence ID" value="NZ_CP044423.1"/>
</dbReference>
<keyword evidence="4" id="KW-0282">Flagellum</keyword>
<accession>A0AAE6NR46</accession>
<keyword evidence="1" id="KW-0678">Repressor</keyword>
<dbReference type="Proteomes" id="UP000326453">
    <property type="component" value="Chromosome 2"/>
</dbReference>
<evidence type="ECO:0000256" key="2">
    <source>
        <dbReference type="ARBA" id="ARBA00022795"/>
    </source>
</evidence>
<dbReference type="KEGG" id="ppan:ESD82_01770"/>
<evidence type="ECO:0000256" key="3">
    <source>
        <dbReference type="ARBA" id="ARBA00022884"/>
    </source>
</evidence>
<keyword evidence="3" id="KW-0694">RNA-binding</keyword>
<gene>
    <name evidence="4" type="primary">flbT</name>
    <name evidence="4" type="ORF">ESD82_01770</name>
</gene>
<reference evidence="4 5" key="1">
    <citation type="submission" date="2019-01" db="EMBL/GenBank/DDBJ databases">
        <title>Complete Genome Sequence and Annotation of the Paracoccus pantotrophus type strain DSM 2944.</title>
        <authorList>
            <person name="Bockwoldt J.A."/>
            <person name="Zimmermann M."/>
            <person name="Tiso T."/>
            <person name="Blank L.M."/>
        </authorList>
    </citation>
    <scope>NUCLEOTIDE SEQUENCE [LARGE SCALE GENOMIC DNA]</scope>
    <source>
        <strain evidence="4 5">DSM 2944</strain>
    </source>
</reference>
<dbReference type="InterPro" id="IPR009967">
    <property type="entry name" value="Flagellum_FlbT"/>
</dbReference>
<organism evidence="4 5">
    <name type="scientific">Paracoccus pantotrophus</name>
    <name type="common">Thiosphaera pantotropha</name>
    <dbReference type="NCBI Taxonomy" id="82367"/>
    <lineage>
        <taxon>Bacteria</taxon>
        <taxon>Pseudomonadati</taxon>
        <taxon>Pseudomonadota</taxon>
        <taxon>Alphaproteobacteria</taxon>
        <taxon>Rhodobacterales</taxon>
        <taxon>Paracoccaceae</taxon>
        <taxon>Paracoccus</taxon>
    </lineage>
</organism>